<dbReference type="InterPro" id="IPR011016">
    <property type="entry name" value="Znf_RING-CH"/>
</dbReference>
<evidence type="ECO:0000256" key="1">
    <source>
        <dbReference type="ARBA" id="ARBA00022723"/>
    </source>
</evidence>
<feature type="domain" description="RING-CH-type" evidence="6">
    <location>
        <begin position="49"/>
        <end position="143"/>
    </location>
</feature>
<feature type="region of interest" description="Disordered" evidence="4">
    <location>
        <begin position="766"/>
        <end position="820"/>
    </location>
</feature>
<dbReference type="SMART" id="SM00744">
    <property type="entry name" value="RINGv"/>
    <property type="match status" value="1"/>
</dbReference>
<dbReference type="Pfam" id="PF12906">
    <property type="entry name" value="RINGv"/>
    <property type="match status" value="1"/>
</dbReference>
<feature type="region of interest" description="Disordered" evidence="4">
    <location>
        <begin position="848"/>
        <end position="868"/>
    </location>
</feature>
<keyword evidence="5" id="KW-1133">Transmembrane helix</keyword>
<feature type="transmembrane region" description="Helical" evidence="5">
    <location>
        <begin position="217"/>
        <end position="239"/>
    </location>
</feature>
<evidence type="ECO:0000313" key="8">
    <source>
        <dbReference type="Proteomes" id="UP000286921"/>
    </source>
</evidence>
<keyword evidence="8" id="KW-1185">Reference proteome</keyword>
<evidence type="ECO:0000256" key="5">
    <source>
        <dbReference type="SAM" id="Phobius"/>
    </source>
</evidence>
<evidence type="ECO:0000313" key="7">
    <source>
        <dbReference type="EMBL" id="GCB17291.1"/>
    </source>
</evidence>
<dbReference type="SUPFAM" id="SSF57850">
    <property type="entry name" value="RING/U-box"/>
    <property type="match status" value="1"/>
</dbReference>
<dbReference type="STRING" id="105351.A0A401KDI5"/>
<feature type="region of interest" description="Disordered" evidence="4">
    <location>
        <begin position="1"/>
        <end position="51"/>
    </location>
</feature>
<keyword evidence="3" id="KW-0862">Zinc</keyword>
<dbReference type="PANTHER" id="PTHR46347">
    <property type="entry name" value="RING/FYVE/PHD ZINC FINGER SUPERFAMILY PROTEIN"/>
    <property type="match status" value="1"/>
</dbReference>
<comment type="caution">
    <text evidence="7">The sequence shown here is derived from an EMBL/GenBank/DDBJ whole genome shotgun (WGS) entry which is preliminary data.</text>
</comment>
<name>A0A401KDI5_ASPAW</name>
<dbReference type="AlphaFoldDB" id="A0A401KDI5"/>
<keyword evidence="2" id="KW-0863">Zinc-finger</keyword>
<keyword evidence="5" id="KW-0472">Membrane</keyword>
<evidence type="ECO:0000259" key="6">
    <source>
        <dbReference type="PROSITE" id="PS51292"/>
    </source>
</evidence>
<feature type="region of interest" description="Disordered" evidence="4">
    <location>
        <begin position="299"/>
        <end position="329"/>
    </location>
</feature>
<dbReference type="GO" id="GO:0008270">
    <property type="term" value="F:zinc ion binding"/>
    <property type="evidence" value="ECO:0007669"/>
    <property type="project" value="UniProtKB-KW"/>
</dbReference>
<proteinExistence type="predicted"/>
<dbReference type="Proteomes" id="UP000286921">
    <property type="component" value="Unassembled WGS sequence"/>
</dbReference>
<reference evidence="7 8" key="1">
    <citation type="submission" date="2016-09" db="EMBL/GenBank/DDBJ databases">
        <title>Aspergillus awamori IFM 58123T.</title>
        <authorList>
            <person name="Kusuya Y."/>
            <person name="Shimizu M."/>
            <person name="Takahashi H."/>
            <person name="Yaguchi T."/>
        </authorList>
    </citation>
    <scope>NUCLEOTIDE SEQUENCE [LARGE SCALE GENOMIC DNA]</scope>
    <source>
        <strain evidence="7 8">IFM 58123</strain>
    </source>
</reference>
<feature type="transmembrane region" description="Helical" evidence="5">
    <location>
        <begin position="260"/>
        <end position="278"/>
    </location>
</feature>
<keyword evidence="5" id="KW-0812">Transmembrane</keyword>
<protein>
    <submittedName>
        <fullName evidence="7">E3 ubiquitin-protein ligase MARCH11</fullName>
    </submittedName>
</protein>
<gene>
    <name evidence="7" type="ORF">AAWM_00176</name>
</gene>
<dbReference type="EMBL" id="BDHI01000001">
    <property type="protein sequence ID" value="GCB17291.1"/>
    <property type="molecule type" value="Genomic_DNA"/>
</dbReference>
<feature type="compositionally biased region" description="Basic and acidic residues" evidence="4">
    <location>
        <begin position="310"/>
        <end position="329"/>
    </location>
</feature>
<organism evidence="7 8">
    <name type="scientific">Aspergillus awamori</name>
    <name type="common">Black koji mold</name>
    <dbReference type="NCBI Taxonomy" id="105351"/>
    <lineage>
        <taxon>Eukaryota</taxon>
        <taxon>Fungi</taxon>
        <taxon>Dikarya</taxon>
        <taxon>Ascomycota</taxon>
        <taxon>Pezizomycotina</taxon>
        <taxon>Eurotiomycetes</taxon>
        <taxon>Eurotiomycetidae</taxon>
        <taxon>Eurotiales</taxon>
        <taxon>Aspergillaceae</taxon>
        <taxon>Aspergillus</taxon>
    </lineage>
</organism>
<evidence type="ECO:0000256" key="3">
    <source>
        <dbReference type="ARBA" id="ARBA00022833"/>
    </source>
</evidence>
<feature type="transmembrane region" description="Helical" evidence="5">
    <location>
        <begin position="155"/>
        <end position="176"/>
    </location>
</feature>
<keyword evidence="1" id="KW-0479">Metal-binding</keyword>
<evidence type="ECO:0000256" key="4">
    <source>
        <dbReference type="SAM" id="MobiDB-lite"/>
    </source>
</evidence>
<dbReference type="PANTHER" id="PTHR46347:SF1">
    <property type="entry name" value="RING_FYVE_PHD ZINC FINGER SUPERFAMILY PROTEIN"/>
    <property type="match status" value="1"/>
</dbReference>
<dbReference type="InterPro" id="IPR013083">
    <property type="entry name" value="Znf_RING/FYVE/PHD"/>
</dbReference>
<accession>A0A401KDI5</accession>
<feature type="compositionally biased region" description="Basic and acidic residues" evidence="4">
    <location>
        <begin position="766"/>
        <end position="807"/>
    </location>
</feature>
<sequence length="868" mass="98593">MDLRNEPLWQWPSSSASVSASDPDFDVRQSPEDDDGPDGSSQPSGETFEKHYPPRTCRICLETVYPTFPPPSEHLPGFLQSRQRVTYQSSDPESGRLLRPCKCKGSSRYVHEGCLQLWRHADPGYGKRNYWHCPTCGFHYRLERLRWAHWISSPLTQLGLTLIILMLTVFLLGFIADPIINLYVDPMDPIIRSDYWDTRPVASILPDNEEASWTEHFIKGLASLGFLSFIKAVFALSSWHGLTLRGTGMFGGGRNSGRNRVAWLVIVIGVGSFLWAVYKGVRTWSCRALEKAGERVMDVPLPDDEDEDDKASAEKSDERTLVHSSESRDQLPIMASEPTTSGTLSAKSSIDSGIRELYRYHLAYLERHPEEAQEEDHEMVFPMEIDDDSTVDATMANSTYSRNESLGEPGPTVNEEPMGKPTMTFSSQNRPDSGIDITGSSLPLPPGVNTEPFPEYYRSCETQEAHENKQIEEAYNLAIAKVCEDVIKFGQIDLRATAPLAFTMADDDKANASSAANEQDIPKIESPPTPASFLSTEFSNTQHSGVGSDSFQLVPEERKKDALEQIRAMIASDHMKPSTRTRFVTMCSTILRLEFLLFRRHVTPVDPVLGLTSEEVEEVMYHLEDLRRTLGIIDRILQQELTWARRVELSVKYIAEDTHHMNKPRPSERRLLAVFFDFFDAYLYTDFIRDYQRQLPVEENWNPVRVEMTRALIAVWDLINRAIESYDAIIKVTMDIKGKYTEPHFREMQEAPQIWINAMLEHHIEGERERQRQAAQRAEAREVAREQARLQAEEERRNEEKEKVKEEIEMDDEEAETVVGDGDRVGLNAVGMYPGVIVRDFAYEAITKSEQPAVPAPKNPEDSETTGA</sequence>
<dbReference type="Gene3D" id="3.30.40.10">
    <property type="entry name" value="Zinc/RING finger domain, C3HC4 (zinc finger)"/>
    <property type="match status" value="1"/>
</dbReference>
<evidence type="ECO:0000256" key="2">
    <source>
        <dbReference type="ARBA" id="ARBA00022771"/>
    </source>
</evidence>
<dbReference type="CDD" id="cd16495">
    <property type="entry name" value="RING_CH-C4HC3_MARCH"/>
    <property type="match status" value="1"/>
</dbReference>
<dbReference type="PROSITE" id="PS51292">
    <property type="entry name" value="ZF_RING_CH"/>
    <property type="match status" value="1"/>
</dbReference>